<accession>A0A9D3Y3J1</accession>
<proteinExistence type="predicted"/>
<evidence type="ECO:0000313" key="3">
    <source>
        <dbReference type="Proteomes" id="UP000828390"/>
    </source>
</evidence>
<organism evidence="2 3">
    <name type="scientific">Dreissena polymorpha</name>
    <name type="common">Zebra mussel</name>
    <name type="synonym">Mytilus polymorpha</name>
    <dbReference type="NCBI Taxonomy" id="45954"/>
    <lineage>
        <taxon>Eukaryota</taxon>
        <taxon>Metazoa</taxon>
        <taxon>Spiralia</taxon>
        <taxon>Lophotrochozoa</taxon>
        <taxon>Mollusca</taxon>
        <taxon>Bivalvia</taxon>
        <taxon>Autobranchia</taxon>
        <taxon>Heteroconchia</taxon>
        <taxon>Euheterodonta</taxon>
        <taxon>Imparidentia</taxon>
        <taxon>Neoheterodontei</taxon>
        <taxon>Myida</taxon>
        <taxon>Dreissenoidea</taxon>
        <taxon>Dreissenidae</taxon>
        <taxon>Dreissena</taxon>
    </lineage>
</organism>
<gene>
    <name evidence="2" type="ORF">DPMN_194826</name>
</gene>
<reference evidence="2" key="2">
    <citation type="submission" date="2020-11" db="EMBL/GenBank/DDBJ databases">
        <authorList>
            <person name="McCartney M.A."/>
            <person name="Auch B."/>
            <person name="Kono T."/>
            <person name="Mallez S."/>
            <person name="Becker A."/>
            <person name="Gohl D.M."/>
            <person name="Silverstein K.A.T."/>
            <person name="Koren S."/>
            <person name="Bechman K.B."/>
            <person name="Herman A."/>
            <person name="Abrahante J.E."/>
            <person name="Garbe J."/>
        </authorList>
    </citation>
    <scope>NUCLEOTIDE SEQUENCE</scope>
    <source>
        <strain evidence="2">Duluth1</strain>
        <tissue evidence="2">Whole animal</tissue>
    </source>
</reference>
<comment type="caution">
    <text evidence="2">The sequence shown here is derived from an EMBL/GenBank/DDBJ whole genome shotgun (WGS) entry which is preliminary data.</text>
</comment>
<protein>
    <submittedName>
        <fullName evidence="2">Uncharacterized protein</fullName>
    </submittedName>
</protein>
<dbReference type="Proteomes" id="UP000828390">
    <property type="component" value="Unassembled WGS sequence"/>
</dbReference>
<dbReference type="EMBL" id="JAIWYP010000023">
    <property type="protein sequence ID" value="KAH3692376.1"/>
    <property type="molecule type" value="Genomic_DNA"/>
</dbReference>
<sequence length="97" mass="11264">MTPLLTIDSPNPGYRRLTPTRGRTLIIVDDYGCVRGKRVFPIRDGLIHHRKWMGQIGSFASPHSRRSRVRLYAIGSGSKPWRPTEYEETRRVREDKS</sequence>
<feature type="compositionally biased region" description="Basic and acidic residues" evidence="1">
    <location>
        <begin position="82"/>
        <end position="97"/>
    </location>
</feature>
<name>A0A9D3Y3J1_DREPO</name>
<keyword evidence="3" id="KW-1185">Reference proteome</keyword>
<feature type="region of interest" description="Disordered" evidence="1">
    <location>
        <begin position="76"/>
        <end position="97"/>
    </location>
</feature>
<dbReference type="AlphaFoldDB" id="A0A9D3Y3J1"/>
<evidence type="ECO:0000256" key="1">
    <source>
        <dbReference type="SAM" id="MobiDB-lite"/>
    </source>
</evidence>
<evidence type="ECO:0000313" key="2">
    <source>
        <dbReference type="EMBL" id="KAH3692376.1"/>
    </source>
</evidence>
<reference evidence="2" key="1">
    <citation type="journal article" date="2019" name="bioRxiv">
        <title>The Genome of the Zebra Mussel, Dreissena polymorpha: A Resource for Invasive Species Research.</title>
        <authorList>
            <person name="McCartney M.A."/>
            <person name="Auch B."/>
            <person name="Kono T."/>
            <person name="Mallez S."/>
            <person name="Zhang Y."/>
            <person name="Obille A."/>
            <person name="Becker A."/>
            <person name="Abrahante J.E."/>
            <person name="Garbe J."/>
            <person name="Badalamenti J.P."/>
            <person name="Herman A."/>
            <person name="Mangelson H."/>
            <person name="Liachko I."/>
            <person name="Sullivan S."/>
            <person name="Sone E.D."/>
            <person name="Koren S."/>
            <person name="Silverstein K.A.T."/>
            <person name="Beckman K.B."/>
            <person name="Gohl D.M."/>
        </authorList>
    </citation>
    <scope>NUCLEOTIDE SEQUENCE</scope>
    <source>
        <strain evidence="2">Duluth1</strain>
        <tissue evidence="2">Whole animal</tissue>
    </source>
</reference>